<dbReference type="RefSeq" id="WP_203904783.1">
    <property type="nucleotide sequence ID" value="NZ_BOPF01000047.1"/>
</dbReference>
<reference evidence="1" key="1">
    <citation type="submission" date="2021-01" db="EMBL/GenBank/DDBJ databases">
        <title>Whole genome shotgun sequence of Virgisporangium aliadipatigenens NBRC 105644.</title>
        <authorList>
            <person name="Komaki H."/>
            <person name="Tamura T."/>
        </authorList>
    </citation>
    <scope>NUCLEOTIDE SEQUENCE</scope>
    <source>
        <strain evidence="1">NBRC 105644</strain>
    </source>
</reference>
<accession>A0A8J3YTR5</accession>
<comment type="caution">
    <text evidence="1">The sequence shown here is derived from an EMBL/GenBank/DDBJ whole genome shotgun (WGS) entry which is preliminary data.</text>
</comment>
<evidence type="ECO:0000313" key="1">
    <source>
        <dbReference type="EMBL" id="GIJ51376.1"/>
    </source>
</evidence>
<proteinExistence type="predicted"/>
<dbReference type="AlphaFoldDB" id="A0A8J3YTR5"/>
<protein>
    <recommendedName>
        <fullName evidence="3">Immunity protein 35 domain-containing protein</fullName>
    </recommendedName>
</protein>
<name>A0A8J3YTR5_9ACTN</name>
<evidence type="ECO:0000313" key="2">
    <source>
        <dbReference type="Proteomes" id="UP000619260"/>
    </source>
</evidence>
<evidence type="ECO:0008006" key="3">
    <source>
        <dbReference type="Google" id="ProtNLM"/>
    </source>
</evidence>
<dbReference type="Proteomes" id="UP000619260">
    <property type="component" value="Unassembled WGS sequence"/>
</dbReference>
<gene>
    <name evidence="1" type="ORF">Val02_82620</name>
</gene>
<dbReference type="EMBL" id="BOPF01000047">
    <property type="protein sequence ID" value="GIJ51376.1"/>
    <property type="molecule type" value="Genomic_DNA"/>
</dbReference>
<keyword evidence="2" id="KW-1185">Reference proteome</keyword>
<sequence>MIDDSTAAAIAATWLDAYFRQSGESPGRNAVRTAPEYTFKDGKFLVVPWNSAALLDHGDEEGELAGNWPIMVDLETGRCRLMEVDEYDDLRDRGFFV</sequence>
<organism evidence="1 2">
    <name type="scientific">Virgisporangium aliadipatigenens</name>
    <dbReference type="NCBI Taxonomy" id="741659"/>
    <lineage>
        <taxon>Bacteria</taxon>
        <taxon>Bacillati</taxon>
        <taxon>Actinomycetota</taxon>
        <taxon>Actinomycetes</taxon>
        <taxon>Micromonosporales</taxon>
        <taxon>Micromonosporaceae</taxon>
        <taxon>Virgisporangium</taxon>
    </lineage>
</organism>